<organism evidence="2 3">
    <name type="scientific">Gordonia humi</name>
    <dbReference type="NCBI Taxonomy" id="686429"/>
    <lineage>
        <taxon>Bacteria</taxon>
        <taxon>Bacillati</taxon>
        <taxon>Actinomycetota</taxon>
        <taxon>Actinomycetes</taxon>
        <taxon>Mycobacteriales</taxon>
        <taxon>Gordoniaceae</taxon>
        <taxon>Gordonia</taxon>
    </lineage>
</organism>
<accession>A0A840F0E4</accession>
<keyword evidence="1" id="KW-0472">Membrane</keyword>
<dbReference type="Proteomes" id="UP000551501">
    <property type="component" value="Unassembled WGS sequence"/>
</dbReference>
<evidence type="ECO:0000313" key="2">
    <source>
        <dbReference type="EMBL" id="MBB4135963.1"/>
    </source>
</evidence>
<protein>
    <recommendedName>
        <fullName evidence="4">ABC transporter permease</fullName>
    </recommendedName>
</protein>
<dbReference type="RefSeq" id="WP_183370957.1">
    <property type="nucleotide sequence ID" value="NZ_BAABHL010000040.1"/>
</dbReference>
<evidence type="ECO:0000313" key="3">
    <source>
        <dbReference type="Proteomes" id="UP000551501"/>
    </source>
</evidence>
<comment type="caution">
    <text evidence="2">The sequence shown here is derived from an EMBL/GenBank/DDBJ whole genome shotgun (WGS) entry which is preliminary data.</text>
</comment>
<dbReference type="EMBL" id="JACIFP010000001">
    <property type="protein sequence ID" value="MBB4135963.1"/>
    <property type="molecule type" value="Genomic_DNA"/>
</dbReference>
<feature type="transmembrane region" description="Helical" evidence="1">
    <location>
        <begin position="213"/>
        <end position="234"/>
    </location>
</feature>
<feature type="transmembrane region" description="Helical" evidence="1">
    <location>
        <begin position="182"/>
        <end position="201"/>
    </location>
</feature>
<name>A0A840F0E4_9ACTN</name>
<dbReference type="AlphaFoldDB" id="A0A840F0E4"/>
<proteinExistence type="predicted"/>
<feature type="transmembrane region" description="Helical" evidence="1">
    <location>
        <begin position="151"/>
        <end position="175"/>
    </location>
</feature>
<gene>
    <name evidence="2" type="ORF">BKA16_002515</name>
</gene>
<feature type="transmembrane region" description="Helical" evidence="1">
    <location>
        <begin position="14"/>
        <end position="35"/>
    </location>
</feature>
<reference evidence="2 3" key="1">
    <citation type="submission" date="2020-08" db="EMBL/GenBank/DDBJ databases">
        <title>Sequencing the genomes of 1000 actinobacteria strains.</title>
        <authorList>
            <person name="Klenk H.-P."/>
        </authorList>
    </citation>
    <scope>NUCLEOTIDE SEQUENCE [LARGE SCALE GENOMIC DNA]</scope>
    <source>
        <strain evidence="2 3">DSM 45298</strain>
    </source>
</reference>
<evidence type="ECO:0008006" key="4">
    <source>
        <dbReference type="Google" id="ProtNLM"/>
    </source>
</evidence>
<keyword evidence="3" id="KW-1185">Reference proteome</keyword>
<keyword evidence="1" id="KW-1133">Transmembrane helix</keyword>
<feature type="transmembrane region" description="Helical" evidence="1">
    <location>
        <begin position="241"/>
        <end position="263"/>
    </location>
</feature>
<keyword evidence="1" id="KW-0812">Transmembrane</keyword>
<feature type="transmembrane region" description="Helical" evidence="1">
    <location>
        <begin position="302"/>
        <end position="319"/>
    </location>
</feature>
<evidence type="ECO:0000256" key="1">
    <source>
        <dbReference type="SAM" id="Phobius"/>
    </source>
</evidence>
<sequence length="347" mass="35920">MSASPSPALPVKTIASHVVVPALIGVVMALCYLGGFGRPDPHELPVDIVGPVSSSQQVGQELSATLGDKVEFGYVETVDEARRAVESREVSAAFVPRVDHAELLVSSAAGDPTAMVAERIFGAVAGESQTRLVITDVVPADADRDPSGQSLFFLLVALTVGAYGTGIAIAVAGGGRALRVRLAFAAVGAVVVSAAVVAIAAGFDVLPGSGWEVYGLAVPYALTTMLFAIGLHPLIGRFTTFAMVTIFVGLNFTSSGGVFAPALQPAFFGALHEFWIGAGFNEAARNLAYFPSLSIAGELGKLIGWLVVAAVLVGVAEVVDRRRRATLRPAPEPSVEQLEELAEEVVA</sequence>